<organism evidence="4 5">
    <name type="scientific">Parabacteroides gordonii MS-1 = DSM 23371</name>
    <dbReference type="NCBI Taxonomy" id="1203610"/>
    <lineage>
        <taxon>Bacteria</taxon>
        <taxon>Pseudomonadati</taxon>
        <taxon>Bacteroidota</taxon>
        <taxon>Bacteroidia</taxon>
        <taxon>Bacteroidales</taxon>
        <taxon>Tannerellaceae</taxon>
        <taxon>Parabacteroides</taxon>
    </lineage>
</organism>
<feature type="chain" id="PRO_5002489358" description="DUF3823 domain-containing protein" evidence="1">
    <location>
        <begin position="21"/>
        <end position="238"/>
    </location>
</feature>
<dbReference type="AlphaFoldDB" id="A0A0F5J875"/>
<name>A0A0F5J875_9BACT</name>
<dbReference type="PROSITE" id="PS51257">
    <property type="entry name" value="PROKAR_LIPOPROTEIN"/>
    <property type="match status" value="1"/>
</dbReference>
<evidence type="ECO:0000313" key="5">
    <source>
        <dbReference type="Proteomes" id="UP000033035"/>
    </source>
</evidence>
<dbReference type="STRING" id="1203610.HMPREF1536_03524"/>
<feature type="domain" description="DUF3823" evidence="2">
    <location>
        <begin position="30"/>
        <end position="122"/>
    </location>
</feature>
<evidence type="ECO:0000259" key="3">
    <source>
        <dbReference type="Pfam" id="PF18003"/>
    </source>
</evidence>
<keyword evidence="1" id="KW-0732">Signal</keyword>
<feature type="domain" description="DUF3823" evidence="3">
    <location>
        <begin position="125"/>
        <end position="233"/>
    </location>
</feature>
<evidence type="ECO:0000313" key="4">
    <source>
        <dbReference type="EMBL" id="KKB53943.1"/>
    </source>
</evidence>
<dbReference type="Pfam" id="PF12866">
    <property type="entry name" value="DUF3823"/>
    <property type="match status" value="1"/>
</dbReference>
<feature type="signal peptide" evidence="1">
    <location>
        <begin position="1"/>
        <end position="20"/>
    </location>
</feature>
<dbReference type="HOGENOM" id="CLU_105795_0_0_10"/>
<evidence type="ECO:0000256" key="1">
    <source>
        <dbReference type="SAM" id="SignalP"/>
    </source>
</evidence>
<proteinExistence type="predicted"/>
<keyword evidence="5" id="KW-1185">Reference proteome</keyword>
<dbReference type="Gene3D" id="2.60.40.1120">
    <property type="entry name" value="Carboxypeptidase-like, regulatory domain"/>
    <property type="match status" value="1"/>
</dbReference>
<sequence length="238" mass="25667">MKKIALFLFVALAAVFTSCEYDNYEEPNTTLTGKMVFDGQAINVKNNQVSFRLYEPGWELSASTYLTVQVAQDGTFSASVYTGKTYKLIRVANVGPWVNPTAADTITVENCRGGQTVDIPVTPYYLLDNASITCNNKIVSGTCSVREITAGRNIEFVGLYAGRNLIVDDSYNFGGTAGSTTTTATAGNQVSLQLDLSSLSVNSTSNSLPSTGFIYARMGLKIEGIDAMVYTEPFKVSI</sequence>
<gene>
    <name evidence="4" type="ORF">HMPREF1536_03524</name>
</gene>
<comment type="caution">
    <text evidence="4">The sequence shown here is derived from an EMBL/GenBank/DDBJ whole genome shotgun (WGS) entry which is preliminary data.</text>
</comment>
<dbReference type="InterPro" id="IPR041186">
    <property type="entry name" value="DUF3823_C"/>
</dbReference>
<dbReference type="EMBL" id="AQHW01000017">
    <property type="protein sequence ID" value="KKB53943.1"/>
    <property type="molecule type" value="Genomic_DNA"/>
</dbReference>
<reference evidence="4 5" key="1">
    <citation type="submission" date="2013-04" db="EMBL/GenBank/DDBJ databases">
        <title>The Genome Sequence of Parabacteroides gordonii DSM 23371.</title>
        <authorList>
            <consortium name="The Broad Institute Genomics Platform"/>
            <person name="Earl A."/>
            <person name="Ward D."/>
            <person name="Feldgarden M."/>
            <person name="Gevers D."/>
            <person name="Martens E."/>
            <person name="Sakamoto M."/>
            <person name="Benno Y."/>
            <person name="Suzuki N."/>
            <person name="Matsunaga N."/>
            <person name="Koshihara K."/>
            <person name="Seki M."/>
            <person name="Komiya H."/>
            <person name="Walker B."/>
            <person name="Young S."/>
            <person name="Zeng Q."/>
            <person name="Gargeya S."/>
            <person name="Fitzgerald M."/>
            <person name="Haas B."/>
            <person name="Abouelleil A."/>
            <person name="Allen A.W."/>
            <person name="Alvarado L."/>
            <person name="Arachchi H.M."/>
            <person name="Berlin A.M."/>
            <person name="Chapman S.B."/>
            <person name="Gainer-Dewar J."/>
            <person name="Goldberg J."/>
            <person name="Griggs A."/>
            <person name="Gujja S."/>
            <person name="Hansen M."/>
            <person name="Howarth C."/>
            <person name="Imamovic A."/>
            <person name="Ireland A."/>
            <person name="Larimer J."/>
            <person name="McCowan C."/>
            <person name="Murphy C."/>
            <person name="Pearson M."/>
            <person name="Poon T.W."/>
            <person name="Priest M."/>
            <person name="Roberts A."/>
            <person name="Saif S."/>
            <person name="Shea T."/>
            <person name="Sisk P."/>
            <person name="Sykes S."/>
            <person name="Wortman J."/>
            <person name="Nusbaum C."/>
            <person name="Birren B."/>
        </authorList>
    </citation>
    <scope>NUCLEOTIDE SEQUENCE [LARGE SCALE GENOMIC DNA]</scope>
    <source>
        <strain evidence="4 5">MS-1</strain>
    </source>
</reference>
<evidence type="ECO:0000259" key="2">
    <source>
        <dbReference type="Pfam" id="PF12866"/>
    </source>
</evidence>
<dbReference type="Pfam" id="PF18003">
    <property type="entry name" value="DUF3823_C"/>
    <property type="match status" value="1"/>
</dbReference>
<protein>
    <recommendedName>
        <fullName evidence="6">DUF3823 domain-containing protein</fullName>
    </recommendedName>
</protein>
<accession>A0A0F5J875</accession>
<dbReference type="RefSeq" id="WP_028726823.1">
    <property type="nucleotide sequence ID" value="NZ_AUAE01000010.1"/>
</dbReference>
<dbReference type="InterPro" id="IPR024278">
    <property type="entry name" value="DUF3823_N"/>
</dbReference>
<dbReference type="Proteomes" id="UP000033035">
    <property type="component" value="Unassembled WGS sequence"/>
</dbReference>
<dbReference type="PATRIC" id="fig|1203610.3.peg.3591"/>
<evidence type="ECO:0008006" key="6">
    <source>
        <dbReference type="Google" id="ProtNLM"/>
    </source>
</evidence>
<dbReference type="Gene3D" id="2.60.40.2060">
    <property type="match status" value="1"/>
</dbReference>